<dbReference type="Gene3D" id="1.25.40.20">
    <property type="entry name" value="Ankyrin repeat-containing domain"/>
    <property type="match status" value="1"/>
</dbReference>
<dbReference type="EMBL" id="CP034348">
    <property type="protein sequence ID" value="QGX98202.1"/>
    <property type="molecule type" value="Genomic_DNA"/>
</dbReference>
<dbReference type="Proteomes" id="UP000428330">
    <property type="component" value="Chromosome"/>
</dbReference>
<organism evidence="1 2">
    <name type="scientific">Roseovarius faecimaris</name>
    <dbReference type="NCBI Taxonomy" id="2494550"/>
    <lineage>
        <taxon>Bacteria</taxon>
        <taxon>Pseudomonadati</taxon>
        <taxon>Pseudomonadota</taxon>
        <taxon>Alphaproteobacteria</taxon>
        <taxon>Rhodobacterales</taxon>
        <taxon>Roseobacteraceae</taxon>
        <taxon>Roseovarius</taxon>
    </lineage>
</organism>
<dbReference type="AlphaFoldDB" id="A0A6I6IPJ2"/>
<keyword evidence="2" id="KW-1185">Reference proteome</keyword>
<accession>A0A6I6IPJ2</accession>
<dbReference type="KEGG" id="rom:EI983_07875"/>
<reference evidence="2" key="1">
    <citation type="submission" date="2018-12" db="EMBL/GenBank/DDBJ databases">
        <title>Complete genome sequence of Roseovarius sp. MME-070.</title>
        <authorList>
            <person name="Nam Y.-D."/>
            <person name="Kang J."/>
            <person name="Chung W.-H."/>
            <person name="Park Y.S."/>
        </authorList>
    </citation>
    <scope>NUCLEOTIDE SEQUENCE [LARGE SCALE GENOMIC DNA]</scope>
    <source>
        <strain evidence="2">MME-070</strain>
    </source>
</reference>
<evidence type="ECO:0000313" key="2">
    <source>
        <dbReference type="Proteomes" id="UP000428330"/>
    </source>
</evidence>
<dbReference type="RefSeq" id="WP_157706834.1">
    <property type="nucleotide sequence ID" value="NZ_CP034348.1"/>
</dbReference>
<evidence type="ECO:0000313" key="1">
    <source>
        <dbReference type="EMBL" id="QGX98202.1"/>
    </source>
</evidence>
<proteinExistence type="predicted"/>
<name>A0A6I6IPJ2_9RHOB</name>
<protein>
    <submittedName>
        <fullName evidence="1">Ankyrin repeat domain-containing protein</fullName>
    </submittedName>
</protein>
<dbReference type="SUPFAM" id="SSF48403">
    <property type="entry name" value="Ankyrin repeat"/>
    <property type="match status" value="1"/>
</dbReference>
<sequence length="259" mass="27584">MDISSFETRLAELMRNMVVIGPDGVPGPSPELRVLLADLSDAAQSRDATPELREMAETLAVMLRTLSDPDTAKSLLEAQTNPAPPHPVIFEAIDDADPEAVRAALASWEINTQVGEFDQTALYRAMSCMFGVSLEVITLLLDAGADPRKGLGDTNVLHGLGFANLNGIAPEALAEIIRRCVDLGADIEQRSDKLRWTPLITAVSEWNPVATEALLLAGADIGAKSGDVEGVCYANSDVLAFAEGDAATLAVLRRHLSPQ</sequence>
<gene>
    <name evidence="1" type="ORF">EI983_07875</name>
</gene>
<dbReference type="InterPro" id="IPR036770">
    <property type="entry name" value="Ankyrin_rpt-contain_sf"/>
</dbReference>
<dbReference type="OrthoDB" id="7849857at2"/>